<organism evidence="2 3">
    <name type="scientific">Cinara cedri</name>
    <dbReference type="NCBI Taxonomy" id="506608"/>
    <lineage>
        <taxon>Eukaryota</taxon>
        <taxon>Metazoa</taxon>
        <taxon>Ecdysozoa</taxon>
        <taxon>Arthropoda</taxon>
        <taxon>Hexapoda</taxon>
        <taxon>Insecta</taxon>
        <taxon>Pterygota</taxon>
        <taxon>Neoptera</taxon>
        <taxon>Paraneoptera</taxon>
        <taxon>Hemiptera</taxon>
        <taxon>Sternorrhyncha</taxon>
        <taxon>Aphidomorpha</taxon>
        <taxon>Aphidoidea</taxon>
        <taxon>Aphididae</taxon>
        <taxon>Lachninae</taxon>
        <taxon>Cinara</taxon>
    </lineage>
</organism>
<feature type="signal peptide" evidence="1">
    <location>
        <begin position="1"/>
        <end position="19"/>
    </location>
</feature>
<proteinExistence type="predicted"/>
<keyword evidence="3" id="KW-1185">Reference proteome</keyword>
<evidence type="ECO:0000313" key="3">
    <source>
        <dbReference type="Proteomes" id="UP000325440"/>
    </source>
</evidence>
<evidence type="ECO:0000313" key="2">
    <source>
        <dbReference type="EMBL" id="VVC40901.1"/>
    </source>
</evidence>
<feature type="chain" id="PRO_5022705285" evidence="1">
    <location>
        <begin position="20"/>
        <end position="143"/>
    </location>
</feature>
<evidence type="ECO:0000256" key="1">
    <source>
        <dbReference type="SAM" id="SignalP"/>
    </source>
</evidence>
<dbReference type="EMBL" id="CABPRJ010001909">
    <property type="protein sequence ID" value="VVC40901.1"/>
    <property type="molecule type" value="Genomic_DNA"/>
</dbReference>
<dbReference type="Proteomes" id="UP000325440">
    <property type="component" value="Unassembled WGS sequence"/>
</dbReference>
<keyword evidence="1" id="KW-0732">Signal</keyword>
<protein>
    <submittedName>
        <fullName evidence="2">Uncharacterized protein</fullName>
    </submittedName>
</protein>
<gene>
    <name evidence="2" type="ORF">CINCED_3A000375</name>
</gene>
<accession>A0A5E4NB27</accession>
<sequence>MRPCISLVIFVSFLARVAATDTPSSADSSYEVFASGAARKYAVQNIITTAGRRIFTERTAIPITSREIFRGNLTLVGTLSNARIFNRLYDFVDGRHTNPTGNHDLRSRDCVDVRLRQSCEHLQGHCRRSSGTPVCQTYRMVYR</sequence>
<name>A0A5E4NB27_9HEMI</name>
<dbReference type="AlphaFoldDB" id="A0A5E4NB27"/>
<reference evidence="2 3" key="1">
    <citation type="submission" date="2019-08" db="EMBL/GenBank/DDBJ databases">
        <authorList>
            <person name="Alioto T."/>
            <person name="Alioto T."/>
            <person name="Gomez Garrido J."/>
        </authorList>
    </citation>
    <scope>NUCLEOTIDE SEQUENCE [LARGE SCALE GENOMIC DNA]</scope>
</reference>